<dbReference type="InterPro" id="IPR051532">
    <property type="entry name" value="Ester_Hydrolysis_Enzymes"/>
</dbReference>
<dbReference type="Proteomes" id="UP001246576">
    <property type="component" value="Unassembled WGS sequence"/>
</dbReference>
<comment type="caution">
    <text evidence="2">The sequence shown here is derived from an EMBL/GenBank/DDBJ whole genome shotgun (WGS) entry which is preliminary data.</text>
</comment>
<gene>
    <name evidence="2" type="ORF">RI048_08760</name>
</gene>
<accession>A0ABU2EKA3</accession>
<keyword evidence="3" id="KW-1185">Reference proteome</keyword>
<dbReference type="Gene3D" id="3.40.50.1110">
    <property type="entry name" value="SGNH hydrolase"/>
    <property type="match status" value="1"/>
</dbReference>
<dbReference type="PANTHER" id="PTHR30383:SF5">
    <property type="entry name" value="SGNH HYDROLASE-TYPE ESTERASE DOMAIN-CONTAINING PROTEIN"/>
    <property type="match status" value="1"/>
</dbReference>
<protein>
    <submittedName>
        <fullName evidence="2">SGNH/GDSL hydrolase family protein</fullName>
    </submittedName>
</protein>
<dbReference type="PANTHER" id="PTHR30383">
    <property type="entry name" value="THIOESTERASE 1/PROTEASE 1/LYSOPHOSPHOLIPASE L1"/>
    <property type="match status" value="1"/>
</dbReference>
<dbReference type="SUPFAM" id="SSF52266">
    <property type="entry name" value="SGNH hydrolase"/>
    <property type="match status" value="1"/>
</dbReference>
<organism evidence="2 3">
    <name type="scientific">Herbaspirillum huttiense subsp. lycopersici</name>
    <dbReference type="NCBI Taxonomy" id="3074428"/>
    <lineage>
        <taxon>Bacteria</taxon>
        <taxon>Pseudomonadati</taxon>
        <taxon>Pseudomonadota</taxon>
        <taxon>Betaproteobacteria</taxon>
        <taxon>Burkholderiales</taxon>
        <taxon>Oxalobacteraceae</taxon>
        <taxon>Herbaspirillum</taxon>
    </lineage>
</organism>
<dbReference type="EMBL" id="JAVLSJ010000004">
    <property type="protein sequence ID" value="MDR9848300.1"/>
    <property type="molecule type" value="Genomic_DNA"/>
</dbReference>
<evidence type="ECO:0000313" key="2">
    <source>
        <dbReference type="EMBL" id="MDR9848300.1"/>
    </source>
</evidence>
<dbReference type="CDD" id="cd00229">
    <property type="entry name" value="SGNH_hydrolase"/>
    <property type="match status" value="1"/>
</dbReference>
<keyword evidence="2" id="KW-0378">Hydrolase</keyword>
<sequence>MIASLFHYPLPVFHCTARAGNNAEIRMQERNGNHINGIKNIGFLRRAAVMLCKLALVAGLFHAAQVRAEPVVIELRGDSTGLGIDGGLLAKNASDIRVVSQPPQAFIHLAGVVIRNVSVSGESTATMLNGHFSGHPWEQAAQGDCADIVIFNYGINDSLTLDEKTYADNLETLIRISRDNNLEVFLQTPNPSRLTKVADYAQIMRDIARKHGISLIDVQQYLSARIPSGQLRNFMPDGIHPNQEGYALIGKFMQGRLRDLLLRRNLIALARGDAHAVLRDGVWHGLFSYGRRPALGQAANSCQKRRT</sequence>
<evidence type="ECO:0000313" key="3">
    <source>
        <dbReference type="Proteomes" id="UP001246576"/>
    </source>
</evidence>
<dbReference type="GO" id="GO:0016787">
    <property type="term" value="F:hydrolase activity"/>
    <property type="evidence" value="ECO:0007669"/>
    <property type="project" value="UniProtKB-KW"/>
</dbReference>
<evidence type="ECO:0000259" key="1">
    <source>
        <dbReference type="Pfam" id="PF13472"/>
    </source>
</evidence>
<dbReference type="InterPro" id="IPR013830">
    <property type="entry name" value="SGNH_hydro"/>
</dbReference>
<feature type="domain" description="SGNH hydrolase-type esterase" evidence="1">
    <location>
        <begin position="108"/>
        <end position="248"/>
    </location>
</feature>
<name>A0ABU2EKA3_9BURK</name>
<proteinExistence type="predicted"/>
<reference evidence="2" key="1">
    <citation type="submission" date="2023-09" db="EMBL/GenBank/DDBJ databases">
        <title>Description of first Herbaspirillum huttiense subsp. nephrolepsisexaltata and Herbaspirillum huttiense subsp. lycopersicon.</title>
        <authorList>
            <person name="Poudel M."/>
            <person name="Sharma A."/>
            <person name="Goss E."/>
            <person name="Tapia J.H."/>
            <person name="Harmon C.M."/>
            <person name="Jones J.B."/>
        </authorList>
    </citation>
    <scope>NUCLEOTIDE SEQUENCE</scope>
    <source>
        <strain evidence="2">SE1</strain>
    </source>
</reference>
<dbReference type="Pfam" id="PF13472">
    <property type="entry name" value="Lipase_GDSL_2"/>
    <property type="match status" value="1"/>
</dbReference>
<dbReference type="RefSeq" id="WP_166675584.1">
    <property type="nucleotide sequence ID" value="NZ_JAVLSJ010000004.1"/>
</dbReference>
<dbReference type="InterPro" id="IPR036514">
    <property type="entry name" value="SGNH_hydro_sf"/>
</dbReference>